<comment type="caution">
    <text evidence="2">The sequence shown here is derived from an EMBL/GenBank/DDBJ whole genome shotgun (WGS) entry which is preliminary data.</text>
</comment>
<gene>
    <name evidence="2" type="ORF">ACH5RR_041071</name>
</gene>
<name>A0ABD2XVR1_9GENT</name>
<evidence type="ECO:0000256" key="1">
    <source>
        <dbReference type="SAM" id="MobiDB-lite"/>
    </source>
</evidence>
<sequence length="90" mass="10425">MKIEDDESVVQVNLIEPKEEVETSEESSEEEDKLSRKLDVVDARVNLLEHGMRLVMNEEQRANYGAYEQAKEKKPMIDAKETTPMSEVRK</sequence>
<feature type="region of interest" description="Disordered" evidence="1">
    <location>
        <begin position="66"/>
        <end position="90"/>
    </location>
</feature>
<dbReference type="EMBL" id="JBJUIK010000017">
    <property type="protein sequence ID" value="KAL3498339.1"/>
    <property type="molecule type" value="Genomic_DNA"/>
</dbReference>
<accession>A0ABD2XVR1</accession>
<protein>
    <submittedName>
        <fullName evidence="2">Uncharacterized protein</fullName>
    </submittedName>
</protein>
<feature type="compositionally biased region" description="Basic and acidic residues" evidence="1">
    <location>
        <begin position="69"/>
        <end position="90"/>
    </location>
</feature>
<proteinExistence type="predicted"/>
<evidence type="ECO:0000313" key="3">
    <source>
        <dbReference type="Proteomes" id="UP001630127"/>
    </source>
</evidence>
<organism evidence="2 3">
    <name type="scientific">Cinchona calisaya</name>
    <dbReference type="NCBI Taxonomy" id="153742"/>
    <lineage>
        <taxon>Eukaryota</taxon>
        <taxon>Viridiplantae</taxon>
        <taxon>Streptophyta</taxon>
        <taxon>Embryophyta</taxon>
        <taxon>Tracheophyta</taxon>
        <taxon>Spermatophyta</taxon>
        <taxon>Magnoliopsida</taxon>
        <taxon>eudicotyledons</taxon>
        <taxon>Gunneridae</taxon>
        <taxon>Pentapetalae</taxon>
        <taxon>asterids</taxon>
        <taxon>lamiids</taxon>
        <taxon>Gentianales</taxon>
        <taxon>Rubiaceae</taxon>
        <taxon>Cinchonoideae</taxon>
        <taxon>Cinchoneae</taxon>
        <taxon>Cinchona</taxon>
    </lineage>
</organism>
<feature type="compositionally biased region" description="Acidic residues" evidence="1">
    <location>
        <begin position="22"/>
        <end position="32"/>
    </location>
</feature>
<dbReference type="Proteomes" id="UP001630127">
    <property type="component" value="Unassembled WGS sequence"/>
</dbReference>
<dbReference type="AlphaFoldDB" id="A0ABD2XVR1"/>
<keyword evidence="3" id="KW-1185">Reference proteome</keyword>
<evidence type="ECO:0000313" key="2">
    <source>
        <dbReference type="EMBL" id="KAL3498339.1"/>
    </source>
</evidence>
<feature type="region of interest" description="Disordered" evidence="1">
    <location>
        <begin position="1"/>
        <end position="36"/>
    </location>
</feature>
<reference evidence="2 3" key="1">
    <citation type="submission" date="2024-11" db="EMBL/GenBank/DDBJ databases">
        <title>A near-complete genome assembly of Cinchona calisaya.</title>
        <authorList>
            <person name="Lian D.C."/>
            <person name="Zhao X.W."/>
            <person name="Wei L."/>
        </authorList>
    </citation>
    <scope>NUCLEOTIDE SEQUENCE [LARGE SCALE GENOMIC DNA]</scope>
    <source>
        <tissue evidence="2">Nenye</tissue>
    </source>
</reference>